<dbReference type="Pfam" id="PF02102">
    <property type="entry name" value="Peptidase_M35"/>
    <property type="match status" value="1"/>
</dbReference>
<evidence type="ECO:0000259" key="16">
    <source>
        <dbReference type="SMART" id="SM01351"/>
    </source>
</evidence>
<keyword evidence="5 15" id="KW-0645">Protease</keyword>
<dbReference type="OrthoDB" id="412874at2759"/>
<dbReference type="Gene3D" id="2.60.40.2970">
    <property type="match status" value="1"/>
</dbReference>
<name>A0A179FEZ5_METCM</name>
<dbReference type="GeneID" id="28852194"/>
<dbReference type="EC" id="3.4.24.39" evidence="15"/>
<dbReference type="KEGG" id="pchm:VFPPC_09712"/>
<evidence type="ECO:0000256" key="13">
    <source>
        <dbReference type="PIRSR" id="PIRSR601384-1"/>
    </source>
</evidence>
<dbReference type="RefSeq" id="XP_018141213.1">
    <property type="nucleotide sequence ID" value="XM_018288200.1"/>
</dbReference>
<keyword evidence="18" id="KW-1185">Reference proteome</keyword>
<proteinExistence type="inferred from homology"/>
<dbReference type="EMBL" id="LSBJ02000006">
    <property type="protein sequence ID" value="OAQ63633.1"/>
    <property type="molecule type" value="Genomic_DNA"/>
</dbReference>
<dbReference type="CDD" id="cd11008">
    <property type="entry name" value="M35_deuterolysin_like"/>
    <property type="match status" value="1"/>
</dbReference>
<evidence type="ECO:0000256" key="15">
    <source>
        <dbReference type="RuleBase" id="RU361126"/>
    </source>
</evidence>
<accession>A0A179FEZ5</accession>
<comment type="function">
    <text evidence="15">Secreted metalloproteinase that allows assimilation of proteinaceous substrates. Shows high activities on basic nuclear substrates such as histone and protamine.</text>
</comment>
<reference evidence="17 18" key="1">
    <citation type="journal article" date="2016" name="PLoS Pathog.">
        <title>Biosynthesis of antibiotic leucinostatins in bio-control fungus Purpureocillium lilacinum and their inhibition on phytophthora revealed by genome mining.</title>
        <authorList>
            <person name="Wang G."/>
            <person name="Liu Z."/>
            <person name="Lin R."/>
            <person name="Li E."/>
            <person name="Mao Z."/>
            <person name="Ling J."/>
            <person name="Yang Y."/>
            <person name="Yin W.B."/>
            <person name="Xie B."/>
        </authorList>
    </citation>
    <scope>NUCLEOTIDE SEQUENCE [LARGE SCALE GENOMIC DNA]</scope>
    <source>
        <strain evidence="17">170</strain>
    </source>
</reference>
<gene>
    <name evidence="17" type="ORF">VFPPC_09712</name>
</gene>
<evidence type="ECO:0000313" key="18">
    <source>
        <dbReference type="Proteomes" id="UP000078397"/>
    </source>
</evidence>
<feature type="binding site" evidence="14">
    <location>
        <position position="301"/>
    </location>
    <ligand>
        <name>Zn(2+)</name>
        <dbReference type="ChEBI" id="CHEBI:29105"/>
        <note>catalytic</note>
    </ligand>
</feature>
<feature type="domain" description="Lysine-specific metallo-endopeptidase" evidence="16">
    <location>
        <begin position="194"/>
        <end position="338"/>
    </location>
</feature>
<keyword evidence="9 15" id="KW-0378">Hydrolase</keyword>
<comment type="cofactor">
    <cofactor evidence="14 15">
        <name>Zn(2+)</name>
        <dbReference type="ChEBI" id="CHEBI:29105"/>
    </cofactor>
    <text evidence="14 15">Binds 1 zinc ion per subunit.</text>
</comment>
<evidence type="ECO:0000256" key="2">
    <source>
        <dbReference type="ARBA" id="ARBA00004613"/>
    </source>
</evidence>
<evidence type="ECO:0000256" key="14">
    <source>
        <dbReference type="PIRSR" id="PIRSR601384-2"/>
    </source>
</evidence>
<evidence type="ECO:0000256" key="10">
    <source>
        <dbReference type="ARBA" id="ARBA00022833"/>
    </source>
</evidence>
<dbReference type="Gene3D" id="3.40.390.10">
    <property type="entry name" value="Collagenase (Catalytic Domain)"/>
    <property type="match status" value="1"/>
</dbReference>
<feature type="active site" evidence="13">
    <location>
        <position position="298"/>
    </location>
</feature>
<dbReference type="InterPro" id="IPR050414">
    <property type="entry name" value="Fungal_M35_metalloproteases"/>
</dbReference>
<evidence type="ECO:0000256" key="1">
    <source>
        <dbReference type="ARBA" id="ARBA00001187"/>
    </source>
</evidence>
<keyword evidence="6 15" id="KW-0165">Cleavage on pair of basic residues</keyword>
<evidence type="ECO:0000256" key="12">
    <source>
        <dbReference type="ARBA" id="ARBA00023145"/>
    </source>
</evidence>
<dbReference type="GO" id="GO:0046872">
    <property type="term" value="F:metal ion binding"/>
    <property type="evidence" value="ECO:0007669"/>
    <property type="project" value="UniProtKB-KW"/>
</dbReference>
<dbReference type="InterPro" id="IPR029463">
    <property type="entry name" value="Lys_MEP"/>
</dbReference>
<dbReference type="GO" id="GO:0004222">
    <property type="term" value="F:metalloendopeptidase activity"/>
    <property type="evidence" value="ECO:0007669"/>
    <property type="project" value="InterPro"/>
</dbReference>
<keyword evidence="8 15" id="KW-0732">Signal</keyword>
<feature type="binding site" evidence="14">
    <location>
        <position position="297"/>
    </location>
    <ligand>
        <name>Zn(2+)</name>
        <dbReference type="ChEBI" id="CHEBI:29105"/>
        <note>catalytic</note>
    </ligand>
</feature>
<dbReference type="InterPro" id="IPR024079">
    <property type="entry name" value="MetalloPept_cat_dom_sf"/>
</dbReference>
<evidence type="ECO:0000256" key="8">
    <source>
        <dbReference type="ARBA" id="ARBA00022729"/>
    </source>
</evidence>
<keyword evidence="12" id="KW-0865">Zymogen</keyword>
<dbReference type="SMART" id="SM01351">
    <property type="entry name" value="Aspzincin_M35"/>
    <property type="match status" value="1"/>
</dbReference>
<feature type="signal peptide" evidence="15">
    <location>
        <begin position="1"/>
        <end position="22"/>
    </location>
</feature>
<dbReference type="Gene3D" id="2.60.20.10">
    <property type="entry name" value="Crystallins"/>
    <property type="match status" value="1"/>
</dbReference>
<evidence type="ECO:0000256" key="3">
    <source>
        <dbReference type="ARBA" id="ARBA00010279"/>
    </source>
</evidence>
<dbReference type="PANTHER" id="PTHR37016:SF3">
    <property type="entry name" value="NEUTRAL PROTEASE 2-RELATED"/>
    <property type="match status" value="1"/>
</dbReference>
<evidence type="ECO:0000256" key="4">
    <source>
        <dbReference type="ARBA" id="ARBA00022525"/>
    </source>
</evidence>
<keyword evidence="10 14" id="KW-0862">Zinc</keyword>
<evidence type="ECO:0000256" key="11">
    <source>
        <dbReference type="ARBA" id="ARBA00023049"/>
    </source>
</evidence>
<protein>
    <recommendedName>
        <fullName evidence="15">Neutral protease 2</fullName>
        <ecNumber evidence="15">3.4.24.39</ecNumber>
    </recommendedName>
    <alternativeName>
        <fullName evidence="15">Deuterolysin</fullName>
    </alternativeName>
</protein>
<evidence type="ECO:0000313" key="17">
    <source>
        <dbReference type="EMBL" id="OAQ63633.1"/>
    </source>
</evidence>
<evidence type="ECO:0000256" key="5">
    <source>
        <dbReference type="ARBA" id="ARBA00022670"/>
    </source>
</evidence>
<dbReference type="PANTHER" id="PTHR37016">
    <property type="match status" value="1"/>
</dbReference>
<feature type="chain" id="PRO_5007950170" description="Neutral protease 2" evidence="15">
    <location>
        <begin position="23"/>
        <end position="436"/>
    </location>
</feature>
<evidence type="ECO:0000256" key="9">
    <source>
        <dbReference type="ARBA" id="ARBA00022801"/>
    </source>
</evidence>
<keyword evidence="7 14" id="KW-0479">Metal-binding</keyword>
<comment type="catalytic activity">
    <reaction evidence="1 15">
        <text>Preferential cleavage of bonds with hydrophobic residues in P1'. Also 3-Asn-|-Gln-4 and 8-Gly-|-Ser-9 bonds in insulin B chain.</text>
        <dbReference type="EC" id="3.4.24.39"/>
    </reaction>
</comment>
<evidence type="ECO:0000256" key="7">
    <source>
        <dbReference type="ARBA" id="ARBA00022723"/>
    </source>
</evidence>
<comment type="subcellular location">
    <subcellularLocation>
        <location evidence="2 15">Secreted</location>
    </subcellularLocation>
</comment>
<dbReference type="GO" id="GO:0006508">
    <property type="term" value="P:proteolysis"/>
    <property type="evidence" value="ECO:0007669"/>
    <property type="project" value="UniProtKB-KW"/>
</dbReference>
<keyword evidence="11 15" id="KW-0482">Metalloprotease</keyword>
<dbReference type="GO" id="GO:0005576">
    <property type="term" value="C:extracellular region"/>
    <property type="evidence" value="ECO:0007669"/>
    <property type="project" value="UniProtKB-SubCell"/>
</dbReference>
<comment type="caution">
    <text evidence="17">The sequence shown here is derived from an EMBL/GenBank/DDBJ whole genome shotgun (WGS) entry which is preliminary data.</text>
</comment>
<dbReference type="SUPFAM" id="SSF55486">
    <property type="entry name" value="Metalloproteases ('zincins'), catalytic domain"/>
    <property type="match status" value="1"/>
</dbReference>
<evidence type="ECO:0000256" key="6">
    <source>
        <dbReference type="ARBA" id="ARBA00022685"/>
    </source>
</evidence>
<comment type="similarity">
    <text evidence="3 15">Belongs to the peptidase M35 family.</text>
</comment>
<keyword evidence="4 15" id="KW-0964">Secreted</keyword>
<dbReference type="InterPro" id="IPR001384">
    <property type="entry name" value="Peptidase_M35"/>
</dbReference>
<sequence>MKLPVSLAALTALAVAAPAAGADLTVDLKLVGNTEVKAVITNTGDKDIKLLKTGTILSQAPVEKVLVTSNNTRVGFNGALVRVIQQYLDDSAFQTVGAGKTVENVFDLAAMFDLSKGGLYTVQANDSISVANEQNRITGSIPYASNVLEIQVDGSKASESRTLAYADFKRAVTRCDGDRRNVVTNAMHRCRELSAAAQYEAAQGQASRMDEYFKRSDEKTRGTVSDVFRKVGEVCSSMTAGYARLYCYDVHKGCDGGAVALTYPGQSDMVLCDTFFKSIPPSNNQCHGGDQGTVLIHEATHLSQVKGTGDHGYGYDSVKKNSADVNIKHADAYTYFAKSFYESCSNSGDPNSYQVYVCKDTNKKGGCVGVRGKFGKCANLPLDFNNAVSSLGGSYTRECTAFKDNDCKGQNLKIAKGQQMNSLPAGMNDQISSVRC</sequence>
<dbReference type="STRING" id="1380566.A0A179FEZ5"/>
<organism evidence="17 18">
    <name type="scientific">Pochonia chlamydosporia 170</name>
    <dbReference type="NCBI Taxonomy" id="1380566"/>
    <lineage>
        <taxon>Eukaryota</taxon>
        <taxon>Fungi</taxon>
        <taxon>Dikarya</taxon>
        <taxon>Ascomycota</taxon>
        <taxon>Pezizomycotina</taxon>
        <taxon>Sordariomycetes</taxon>
        <taxon>Hypocreomycetidae</taxon>
        <taxon>Hypocreales</taxon>
        <taxon>Clavicipitaceae</taxon>
        <taxon>Pochonia</taxon>
    </lineage>
</organism>
<dbReference type="PRINTS" id="PR00768">
    <property type="entry name" value="DEUTEROLYSIN"/>
</dbReference>
<feature type="binding site" evidence="14">
    <location>
        <position position="310"/>
    </location>
    <ligand>
        <name>Zn(2+)</name>
        <dbReference type="ChEBI" id="CHEBI:29105"/>
        <note>catalytic</note>
    </ligand>
</feature>
<dbReference type="Proteomes" id="UP000078397">
    <property type="component" value="Unassembled WGS sequence"/>
</dbReference>
<dbReference type="AlphaFoldDB" id="A0A179FEZ5"/>